<dbReference type="Proteomes" id="UP000777002">
    <property type="component" value="Unassembled WGS sequence"/>
</dbReference>
<feature type="region of interest" description="Disordered" evidence="1">
    <location>
        <begin position="248"/>
        <end position="306"/>
    </location>
</feature>
<evidence type="ECO:0000256" key="1">
    <source>
        <dbReference type="SAM" id="MobiDB-lite"/>
    </source>
</evidence>
<sequence>MTSTAMMNPFDDGKSMAPAMATTVTQATESSRAVAEVQAALFIARTNPRDQKRAMDRILNACCRPSLAESAIYAYARGGSSITGPSIRLAEAVAQQWGNMQFGIRELSNQGGKSEVQAFAWDVETNTRREITFTVPHIRHTKKGSYKLEDPRDIYELVANQGARRLRACILAVVPGDVVEAAVNQCQITLQSHTDVTAEGIKKLIEAFEPMGVTKAQIEKFCQCRAEAIKPAQIVRLRSIYTSLRDGMSSPSDWFEPDESKAPAAIEAKPEPSLKDKLKARKAKAEAETVEAQPVTEEVQSEELPL</sequence>
<keyword evidence="3" id="KW-1185">Reference proteome</keyword>
<dbReference type="RefSeq" id="WP_205049759.1">
    <property type="nucleotide sequence ID" value="NZ_JACJKX010000003.1"/>
</dbReference>
<gene>
    <name evidence="2" type="ORF">H5985_02595</name>
</gene>
<dbReference type="EMBL" id="JACJKX010000003">
    <property type="protein sequence ID" value="MBM6928158.1"/>
    <property type="molecule type" value="Genomic_DNA"/>
</dbReference>
<evidence type="ECO:0000313" key="2">
    <source>
        <dbReference type="EMBL" id="MBM6928158.1"/>
    </source>
</evidence>
<comment type="caution">
    <text evidence="2">The sequence shown here is derived from an EMBL/GenBank/DDBJ whole genome shotgun (WGS) entry which is preliminary data.</text>
</comment>
<protein>
    <recommendedName>
        <fullName evidence="4">Recombinase RecT</fullName>
    </recommendedName>
</protein>
<name>A0ABS2GTJ2_9BURK</name>
<reference evidence="2 3" key="1">
    <citation type="journal article" date="2021" name="Sci. Rep.">
        <title>The distribution of antibiotic resistance genes in chicken gut microbiota commensals.</title>
        <authorList>
            <person name="Juricova H."/>
            <person name="Matiasovicova J."/>
            <person name="Kubasova T."/>
            <person name="Cejkova D."/>
            <person name="Rychlik I."/>
        </authorList>
    </citation>
    <scope>NUCLEOTIDE SEQUENCE [LARGE SCALE GENOMIC DNA]</scope>
    <source>
        <strain evidence="2 3">An562</strain>
    </source>
</reference>
<evidence type="ECO:0000313" key="3">
    <source>
        <dbReference type="Proteomes" id="UP000777002"/>
    </source>
</evidence>
<evidence type="ECO:0008006" key="4">
    <source>
        <dbReference type="Google" id="ProtNLM"/>
    </source>
</evidence>
<feature type="compositionally biased region" description="Basic and acidic residues" evidence="1">
    <location>
        <begin position="268"/>
        <end position="287"/>
    </location>
</feature>
<accession>A0ABS2GTJ2</accession>
<organism evidence="2 3">
    <name type="scientific">Parasutterella secunda</name>
    <dbReference type="NCBI Taxonomy" id="626947"/>
    <lineage>
        <taxon>Bacteria</taxon>
        <taxon>Pseudomonadati</taxon>
        <taxon>Pseudomonadota</taxon>
        <taxon>Betaproteobacteria</taxon>
        <taxon>Burkholderiales</taxon>
        <taxon>Sutterellaceae</taxon>
        <taxon>Parasutterella</taxon>
    </lineage>
</organism>
<proteinExistence type="predicted"/>